<comment type="caution">
    <text evidence="2">The sequence shown here is derived from an EMBL/GenBank/DDBJ whole genome shotgun (WGS) entry which is preliminary data.</text>
</comment>
<organism evidence="2 3">
    <name type="scientific">Rotaria magnacalcarata</name>
    <dbReference type="NCBI Taxonomy" id="392030"/>
    <lineage>
        <taxon>Eukaryota</taxon>
        <taxon>Metazoa</taxon>
        <taxon>Spiralia</taxon>
        <taxon>Gnathifera</taxon>
        <taxon>Rotifera</taxon>
        <taxon>Eurotatoria</taxon>
        <taxon>Bdelloidea</taxon>
        <taxon>Philodinida</taxon>
        <taxon>Philodinidae</taxon>
        <taxon>Rotaria</taxon>
    </lineage>
</organism>
<evidence type="ECO:0000256" key="1">
    <source>
        <dbReference type="SAM" id="SignalP"/>
    </source>
</evidence>
<protein>
    <submittedName>
        <fullName evidence="2">Uncharacterized protein</fullName>
    </submittedName>
</protein>
<feature type="non-terminal residue" evidence="2">
    <location>
        <position position="32"/>
    </location>
</feature>
<dbReference type="AlphaFoldDB" id="A0A8S3JZL5"/>
<keyword evidence="1" id="KW-0732">Signal</keyword>
<feature type="chain" id="PRO_5035720596" evidence="1">
    <location>
        <begin position="23"/>
        <end position="32"/>
    </location>
</feature>
<accession>A0A8S3JZL5</accession>
<gene>
    <name evidence="2" type="ORF">GIL414_LOCUS85706</name>
</gene>
<dbReference type="EMBL" id="CAJOBJ010371626">
    <property type="protein sequence ID" value="CAF5223685.1"/>
    <property type="molecule type" value="Genomic_DNA"/>
</dbReference>
<name>A0A8S3JZL5_9BILA</name>
<sequence>MQLLLNSVLSIVILCTLSCAQSKKIVDEQHCE</sequence>
<evidence type="ECO:0000313" key="2">
    <source>
        <dbReference type="EMBL" id="CAF5223685.1"/>
    </source>
</evidence>
<dbReference type="Proteomes" id="UP000681720">
    <property type="component" value="Unassembled WGS sequence"/>
</dbReference>
<evidence type="ECO:0000313" key="3">
    <source>
        <dbReference type="Proteomes" id="UP000681720"/>
    </source>
</evidence>
<feature type="signal peptide" evidence="1">
    <location>
        <begin position="1"/>
        <end position="22"/>
    </location>
</feature>
<proteinExistence type="predicted"/>
<reference evidence="2" key="1">
    <citation type="submission" date="2021-02" db="EMBL/GenBank/DDBJ databases">
        <authorList>
            <person name="Nowell W R."/>
        </authorList>
    </citation>
    <scope>NUCLEOTIDE SEQUENCE</scope>
</reference>